<dbReference type="Gene3D" id="3.30.1540.20">
    <property type="entry name" value="MutL, C-terminal domain, dimerisation subdomain"/>
    <property type="match status" value="1"/>
</dbReference>
<dbReference type="PANTHER" id="PTHR10073:SF12">
    <property type="entry name" value="DNA MISMATCH REPAIR PROTEIN MLH1"/>
    <property type="match status" value="1"/>
</dbReference>
<dbReference type="NCBIfam" id="TIGR00585">
    <property type="entry name" value="mutl"/>
    <property type="match status" value="1"/>
</dbReference>
<dbReference type="InterPro" id="IPR042120">
    <property type="entry name" value="MutL_C_dimsub"/>
</dbReference>
<comment type="function">
    <text evidence="4">This protein is involved in the repair of mismatches in DNA. It is required for dam-dependent methyl-directed DNA mismatch repair. May act as a 'molecular matchmaker', a protein that promotes the formation of a stable complex between two or more DNA-binding proteins in an ATP-dependent manner without itself being part of a final effector complex.</text>
</comment>
<dbReference type="InterPro" id="IPR036890">
    <property type="entry name" value="HATPase_C_sf"/>
</dbReference>
<name>A0ABM6RVM6_9FIRM</name>
<dbReference type="Pfam" id="PF01119">
    <property type="entry name" value="DNA_mis_repair"/>
    <property type="match status" value="1"/>
</dbReference>
<dbReference type="Pfam" id="PF08676">
    <property type="entry name" value="MutL_C"/>
    <property type="match status" value="1"/>
</dbReference>
<gene>
    <name evidence="4" type="primary">mutL</name>
    <name evidence="7" type="ORF">BXT84_07325</name>
</gene>
<dbReference type="SUPFAM" id="SSF118116">
    <property type="entry name" value="DNA mismatch repair protein MutL"/>
    <property type="match status" value="1"/>
</dbReference>
<dbReference type="InterPro" id="IPR014762">
    <property type="entry name" value="DNA_mismatch_repair_CS"/>
</dbReference>
<organism evidence="7 8">
    <name type="scientific">Sulfobacillus thermotolerans</name>
    <dbReference type="NCBI Taxonomy" id="338644"/>
    <lineage>
        <taxon>Bacteria</taxon>
        <taxon>Bacillati</taxon>
        <taxon>Bacillota</taxon>
        <taxon>Clostridia</taxon>
        <taxon>Eubacteriales</taxon>
        <taxon>Clostridiales Family XVII. Incertae Sedis</taxon>
        <taxon>Sulfobacillus</taxon>
    </lineage>
</organism>
<dbReference type="CDD" id="cd16926">
    <property type="entry name" value="HATPase_MutL-MLH-PMS-like"/>
    <property type="match status" value="1"/>
</dbReference>
<dbReference type="InterPro" id="IPR020667">
    <property type="entry name" value="DNA_mismatch_repair_MutL"/>
</dbReference>
<dbReference type="CDD" id="cd00782">
    <property type="entry name" value="MutL_Trans"/>
    <property type="match status" value="1"/>
</dbReference>
<feature type="domain" description="DNA mismatch repair protein S5" evidence="6">
    <location>
        <begin position="209"/>
        <end position="327"/>
    </location>
</feature>
<dbReference type="InterPro" id="IPR014790">
    <property type="entry name" value="MutL_C"/>
</dbReference>
<proteinExistence type="inferred from homology"/>
<dbReference type="InterPro" id="IPR002099">
    <property type="entry name" value="MutL/Mlh/PMS"/>
</dbReference>
<protein>
    <recommendedName>
        <fullName evidence="4">DNA mismatch repair protein MutL</fullName>
    </recommendedName>
</protein>
<dbReference type="Proteomes" id="UP000325292">
    <property type="component" value="Chromosome"/>
</dbReference>
<evidence type="ECO:0000256" key="2">
    <source>
        <dbReference type="ARBA" id="ARBA00022763"/>
    </source>
</evidence>
<keyword evidence="2 4" id="KW-0227">DNA damage</keyword>
<dbReference type="SUPFAM" id="SSF55874">
    <property type="entry name" value="ATPase domain of HSP90 chaperone/DNA topoisomerase II/histidine kinase"/>
    <property type="match status" value="1"/>
</dbReference>
<dbReference type="PANTHER" id="PTHR10073">
    <property type="entry name" value="DNA MISMATCH REPAIR PROTEIN MLH, PMS, MUTL"/>
    <property type="match status" value="1"/>
</dbReference>
<dbReference type="SMART" id="SM01340">
    <property type="entry name" value="DNA_mis_repair"/>
    <property type="match status" value="1"/>
</dbReference>
<keyword evidence="8" id="KW-1185">Reference proteome</keyword>
<dbReference type="InterPro" id="IPR014721">
    <property type="entry name" value="Ribsml_uS5_D2-typ_fold_subgr"/>
</dbReference>
<dbReference type="Gene3D" id="3.30.1370.100">
    <property type="entry name" value="MutL, C-terminal domain, regulatory subdomain"/>
    <property type="match status" value="1"/>
</dbReference>
<dbReference type="EMBL" id="CP019454">
    <property type="protein sequence ID" value="AUW95466.1"/>
    <property type="molecule type" value="Genomic_DNA"/>
</dbReference>
<dbReference type="PROSITE" id="PS00058">
    <property type="entry name" value="DNA_MISMATCH_REPAIR_1"/>
    <property type="match status" value="1"/>
</dbReference>
<evidence type="ECO:0000256" key="1">
    <source>
        <dbReference type="ARBA" id="ARBA00006082"/>
    </source>
</evidence>
<dbReference type="InterPro" id="IPR042121">
    <property type="entry name" value="MutL_C_regsub"/>
</dbReference>
<dbReference type="Pfam" id="PF13589">
    <property type="entry name" value="HATPase_c_3"/>
    <property type="match status" value="1"/>
</dbReference>
<dbReference type="SMART" id="SM00853">
    <property type="entry name" value="MutL_C"/>
    <property type="match status" value="1"/>
</dbReference>
<evidence type="ECO:0000313" key="8">
    <source>
        <dbReference type="Proteomes" id="UP000325292"/>
    </source>
</evidence>
<dbReference type="SUPFAM" id="SSF54211">
    <property type="entry name" value="Ribosomal protein S5 domain 2-like"/>
    <property type="match status" value="1"/>
</dbReference>
<reference evidence="7 8" key="1">
    <citation type="journal article" date="2019" name="Sci. Rep.">
        <title>Sulfobacillus thermotolerans: new insights into resistance and metabolic capacities of acidophilic chemolithotrophs.</title>
        <authorList>
            <person name="Panyushkina A.E."/>
            <person name="Babenko V.V."/>
            <person name="Nikitina A.S."/>
            <person name="Selezneva O.V."/>
            <person name="Tsaplina I.A."/>
            <person name="Letarova M.A."/>
            <person name="Kostryukova E.S."/>
            <person name="Letarov A.V."/>
        </authorList>
    </citation>
    <scope>NUCLEOTIDE SEQUENCE [LARGE SCALE GENOMIC DNA]</scope>
    <source>
        <strain evidence="7 8">Kr1</strain>
    </source>
</reference>
<dbReference type="InterPro" id="IPR038973">
    <property type="entry name" value="MutL/Mlh/Pms-like"/>
</dbReference>
<keyword evidence="3 4" id="KW-0234">DNA repair</keyword>
<dbReference type="InterPro" id="IPR013507">
    <property type="entry name" value="DNA_mismatch_S5_2-like"/>
</dbReference>
<evidence type="ECO:0000259" key="6">
    <source>
        <dbReference type="SMART" id="SM01340"/>
    </source>
</evidence>
<sequence>MGRIHILDALVADQIAAGEVVERPASVAKELVENALDAEAQHIDVTLAEGGRQFLAVRDDGHGMDREDLVLCVKRHATSKIERLEDLAQGTTLGFRGEALAAISAVSRMRMASCPRGSAYGYQVQITGGIPLEPQPCAMDQGTEIVVEDLFFNIPARLKALKSPTAELGAVQNTLQHYAIGYPEVAFKLTSEQTVLWQTSGQGRIDETVLQLFGREVASDMLEVSWSGHGVTVTGFVCPAGRHRGTRQGQSLFINRRWVTNWVLRNAVEEAFRPNVPDRRYPYFWLWVTVDGAEVDPNAHPTKAEVRLDHERMIAGYLYRAVTEVLTRYSSSSALRVNSSWEVPVASEEVHANEQLMLVWDRPRHEAPEPDPILHEEYQALVPLAQWQAKYIIAQGPLGLYLIDQHAAHERVYYEEFRKKGRDILVSQPLLIPYTYTCLPAEWAKWQENRALFAEMGFEVEEVGGTTLLVRALPQGLTAPHGDNGGIIRTVLESLTEQDAHQGHPIFWTQEAKYAMAACKAAVKAYRPLTLEEMQTLLNLMARVEDPRGCPHGRPTTLHLSMEEVDRRFGRRG</sequence>
<accession>A0ABM6RVM6</accession>
<evidence type="ECO:0000256" key="3">
    <source>
        <dbReference type="ARBA" id="ARBA00023204"/>
    </source>
</evidence>
<dbReference type="InterPro" id="IPR037198">
    <property type="entry name" value="MutL_C_sf"/>
</dbReference>
<dbReference type="HAMAP" id="MF_00149">
    <property type="entry name" value="DNA_mis_repair"/>
    <property type="match status" value="1"/>
</dbReference>
<feature type="domain" description="MutL C-terminal dimerisation" evidence="5">
    <location>
        <begin position="383"/>
        <end position="529"/>
    </location>
</feature>
<evidence type="ECO:0000313" key="7">
    <source>
        <dbReference type="EMBL" id="AUW95466.1"/>
    </source>
</evidence>
<evidence type="ECO:0000259" key="5">
    <source>
        <dbReference type="SMART" id="SM00853"/>
    </source>
</evidence>
<dbReference type="InterPro" id="IPR020568">
    <property type="entry name" value="Ribosomal_Su5_D2-typ_SF"/>
</dbReference>
<comment type="similarity">
    <text evidence="1 4">Belongs to the DNA mismatch repair MutL/HexB family.</text>
</comment>
<dbReference type="Gene3D" id="3.30.565.10">
    <property type="entry name" value="Histidine kinase-like ATPase, C-terminal domain"/>
    <property type="match status" value="1"/>
</dbReference>
<evidence type="ECO:0000256" key="4">
    <source>
        <dbReference type="HAMAP-Rule" id="MF_00149"/>
    </source>
</evidence>
<dbReference type="Gene3D" id="3.30.230.10">
    <property type="match status" value="1"/>
</dbReference>